<feature type="domain" description="Potassium channel" evidence="9">
    <location>
        <begin position="144"/>
        <end position="204"/>
    </location>
</feature>
<dbReference type="GO" id="GO:0030322">
    <property type="term" value="P:stabilization of membrane potential"/>
    <property type="evidence" value="ECO:0007669"/>
    <property type="project" value="TreeGrafter"/>
</dbReference>
<dbReference type="PANTHER" id="PTHR11003">
    <property type="entry name" value="POTASSIUM CHANNEL, SUBFAMILY K"/>
    <property type="match status" value="1"/>
</dbReference>
<accession>A0A8B7KN57</accession>
<evidence type="ECO:0000256" key="2">
    <source>
        <dbReference type="ARBA" id="ARBA00022448"/>
    </source>
</evidence>
<dbReference type="AlphaFoldDB" id="A0A7M7IM78"/>
<organism evidence="10">
    <name type="scientific">Apis mellifera</name>
    <name type="common">Honeybee</name>
    <dbReference type="NCBI Taxonomy" id="7460"/>
    <lineage>
        <taxon>Eukaryota</taxon>
        <taxon>Metazoa</taxon>
        <taxon>Ecdysozoa</taxon>
        <taxon>Arthropoda</taxon>
        <taxon>Hexapoda</taxon>
        <taxon>Insecta</taxon>
        <taxon>Pterygota</taxon>
        <taxon>Neoptera</taxon>
        <taxon>Endopterygota</taxon>
        <taxon>Hymenoptera</taxon>
        <taxon>Apocrita</taxon>
        <taxon>Aculeata</taxon>
        <taxon>Apoidea</taxon>
        <taxon>Anthophila</taxon>
        <taxon>Apidae</taxon>
        <taxon>Apis</taxon>
    </lineage>
</organism>
<dbReference type="InterPro" id="IPR013099">
    <property type="entry name" value="K_chnl_dom"/>
</dbReference>
<dbReference type="RefSeq" id="XP_016769166.1">
    <property type="nucleotide sequence ID" value="XM_016913677.2"/>
</dbReference>
<evidence type="ECO:0000259" key="9">
    <source>
        <dbReference type="Pfam" id="PF07885"/>
    </source>
</evidence>
<comment type="subcellular location">
    <subcellularLocation>
        <location evidence="1">Membrane</location>
        <topology evidence="1">Multi-pass membrane protein</topology>
    </subcellularLocation>
</comment>
<dbReference type="Gene3D" id="1.10.287.70">
    <property type="match status" value="1"/>
</dbReference>
<dbReference type="KEGG" id="ame:724864"/>
<feature type="transmembrane region" description="Helical" evidence="8">
    <location>
        <begin position="50"/>
        <end position="76"/>
    </location>
</feature>
<dbReference type="Pfam" id="PF07885">
    <property type="entry name" value="Ion_trans_2"/>
    <property type="match status" value="1"/>
</dbReference>
<reference evidence="10" key="1">
    <citation type="submission" date="2021-01" db="UniProtKB">
        <authorList>
            <consortium name="EnsemblMetazoa"/>
        </authorList>
    </citation>
    <scope>IDENTIFICATION</scope>
    <source>
        <strain evidence="10">DH4</strain>
    </source>
</reference>
<name>A0A7M7IM78_APIME</name>
<accession>A0A7M7IM78</accession>
<gene>
    <name evidence="12" type="primary">LOC724864</name>
</gene>
<evidence type="ECO:0000256" key="1">
    <source>
        <dbReference type="ARBA" id="ARBA00004141"/>
    </source>
</evidence>
<dbReference type="GO" id="GO:0022841">
    <property type="term" value="F:potassium ion leak channel activity"/>
    <property type="evidence" value="ECO:0007669"/>
    <property type="project" value="TreeGrafter"/>
</dbReference>
<dbReference type="GeneID" id="724864"/>
<keyword evidence="3 8" id="KW-0812">Transmembrane</keyword>
<proteinExistence type="predicted"/>
<dbReference type="SUPFAM" id="SSF81324">
    <property type="entry name" value="Voltage-gated potassium channels"/>
    <property type="match status" value="1"/>
</dbReference>
<evidence type="ECO:0000256" key="3">
    <source>
        <dbReference type="ARBA" id="ARBA00022692"/>
    </source>
</evidence>
<evidence type="ECO:0000256" key="8">
    <source>
        <dbReference type="SAM" id="Phobius"/>
    </source>
</evidence>
<keyword evidence="7 12" id="KW-0407">Ion channel</keyword>
<feature type="transmembrane region" description="Helical" evidence="8">
    <location>
        <begin position="176"/>
        <end position="196"/>
    </location>
</feature>
<evidence type="ECO:0000256" key="7">
    <source>
        <dbReference type="ARBA" id="ARBA00023303"/>
    </source>
</evidence>
<keyword evidence="5" id="KW-0406">Ion transport</keyword>
<dbReference type="EnsemblMetazoa" id="XM_016913677">
    <property type="protein sequence ID" value="XP_016769166"/>
    <property type="gene ID" value="LOC724864"/>
</dbReference>
<keyword evidence="6 8" id="KW-0472">Membrane</keyword>
<dbReference type="InterPro" id="IPR003280">
    <property type="entry name" value="2pore_dom_K_chnl"/>
</dbReference>
<evidence type="ECO:0000313" key="11">
    <source>
        <dbReference type="Proteomes" id="UP000005203"/>
    </source>
</evidence>
<protein>
    <submittedName>
        <fullName evidence="12">Potassium channel subfamily K member 18 isoform X1</fullName>
    </submittedName>
</protein>
<feature type="transmembrane region" description="Helical" evidence="8">
    <location>
        <begin position="149"/>
        <end position="170"/>
    </location>
</feature>
<dbReference type="PANTHER" id="PTHR11003:SF352">
    <property type="entry name" value="BCDNA.GH04802-RELATED"/>
    <property type="match status" value="1"/>
</dbReference>
<keyword evidence="11" id="KW-1185">Reference proteome</keyword>
<evidence type="ECO:0000256" key="6">
    <source>
        <dbReference type="ARBA" id="ARBA00023136"/>
    </source>
</evidence>
<keyword evidence="4 8" id="KW-1133">Transmembrane helix</keyword>
<evidence type="ECO:0000313" key="12">
    <source>
        <dbReference type="RefSeq" id="XP_016769166.1"/>
    </source>
</evidence>
<evidence type="ECO:0000313" key="10">
    <source>
        <dbReference type="EnsemblMetazoa" id="XP_016769166"/>
    </source>
</evidence>
<evidence type="ECO:0000256" key="4">
    <source>
        <dbReference type="ARBA" id="ARBA00022989"/>
    </source>
</evidence>
<keyword evidence="2" id="KW-0813">Transport</keyword>
<dbReference type="GO" id="GO:0015271">
    <property type="term" value="F:outward rectifier potassium channel activity"/>
    <property type="evidence" value="ECO:0007669"/>
    <property type="project" value="TreeGrafter"/>
</dbReference>
<sequence>MMEGDRGFNVGRYSTSNRNWQRGSYRVRGGKRRKRRRKPWGERIVDWTRAVIAFLFSNVGIVCLVVGYTIAGAFLFTHIEGRNNLDIVGDVIRLRNVTAATLWELTSKENVFSERIWKAKVKAILENYQKKMVTAIKNGYDGAEENKRWSFAGAFLYSLTVITTIGYGNICPKTKWGKVVTIVYAIIGLPLFLLYLSNIGDILAKSFKWTYARCCLCKCRRRPIEMAPRGSLENGADIRRNHWQMVDMHGKEIDSISIDKEVSIENDESKEDDESYDPQRVTVPLTLCIAIMVGFRRHRAR</sequence>
<evidence type="ECO:0000256" key="5">
    <source>
        <dbReference type="ARBA" id="ARBA00023065"/>
    </source>
</evidence>
<dbReference type="Proteomes" id="UP000005203">
    <property type="component" value="Linkage group LG8"/>
</dbReference>
<dbReference type="GO" id="GO:0005886">
    <property type="term" value="C:plasma membrane"/>
    <property type="evidence" value="ECO:0007669"/>
    <property type="project" value="TreeGrafter"/>
</dbReference>
<dbReference type="OrthoDB" id="297496at2759"/>
<reference evidence="12" key="2">
    <citation type="submission" date="2025-04" db="UniProtKB">
        <authorList>
            <consortium name="RefSeq"/>
        </authorList>
    </citation>
    <scope>IDENTIFICATION</scope>
    <source>
        <strain evidence="12">DH4</strain>
        <tissue evidence="12">Whole body</tissue>
    </source>
</reference>